<dbReference type="PANTHER" id="PTHR21310">
    <property type="entry name" value="AMINOGLYCOSIDE PHOSPHOTRANSFERASE-RELATED-RELATED"/>
    <property type="match status" value="1"/>
</dbReference>
<dbReference type="CDD" id="cd05152">
    <property type="entry name" value="MPH2"/>
    <property type="match status" value="1"/>
</dbReference>
<organism evidence="2 3">
    <name type="scientific">Alkalicoccus halolimnae</name>
    <dbReference type="NCBI Taxonomy" id="1667239"/>
    <lineage>
        <taxon>Bacteria</taxon>
        <taxon>Bacillati</taxon>
        <taxon>Bacillota</taxon>
        <taxon>Bacilli</taxon>
        <taxon>Bacillales</taxon>
        <taxon>Bacillaceae</taxon>
        <taxon>Alkalicoccus</taxon>
    </lineage>
</organism>
<dbReference type="OrthoDB" id="3806873at2"/>
<keyword evidence="3" id="KW-1185">Reference proteome</keyword>
<dbReference type="Proteomes" id="UP000321816">
    <property type="component" value="Chromosome"/>
</dbReference>
<dbReference type="Pfam" id="PF01636">
    <property type="entry name" value="APH"/>
    <property type="match status" value="1"/>
</dbReference>
<dbReference type="EMBL" id="CP144914">
    <property type="protein sequence ID" value="WWD80370.1"/>
    <property type="molecule type" value="Genomic_DNA"/>
</dbReference>
<dbReference type="Gene3D" id="3.90.1200.10">
    <property type="match status" value="1"/>
</dbReference>
<name>A0A5C7F3T0_9BACI</name>
<accession>A0A5C7F3T0</accession>
<feature type="domain" description="Aminoglycoside phosphotransferase" evidence="1">
    <location>
        <begin position="22"/>
        <end position="261"/>
    </location>
</feature>
<dbReference type="RefSeq" id="WP_147803855.1">
    <property type="nucleotide sequence ID" value="NZ_CP144914.1"/>
</dbReference>
<dbReference type="InterPro" id="IPR051678">
    <property type="entry name" value="AGP_Transferase"/>
</dbReference>
<gene>
    <name evidence="2" type="ORF">FTX54_002050</name>
</gene>
<dbReference type="InterPro" id="IPR002575">
    <property type="entry name" value="Aminoglycoside_PTrfase"/>
</dbReference>
<protein>
    <submittedName>
        <fullName evidence="2">Macrolide 2'-phosphotransferase</fullName>
    </submittedName>
</protein>
<dbReference type="Gene3D" id="3.30.200.20">
    <property type="entry name" value="Phosphorylase Kinase, domain 1"/>
    <property type="match status" value="1"/>
</dbReference>
<dbReference type="InterPro" id="IPR011009">
    <property type="entry name" value="Kinase-like_dom_sf"/>
</dbReference>
<sequence>MKTIEIKQLAEKNGLHISEETITMNESGVDFLVAYAKDPNKNRWILRIPRRPESMRHAGKEKAALEIIQRHVRFEVPFWSVFSEDLIAYRELSGVPAAVIDMEKQDYEWKLDKTNVPAGYYESLGTALADLHAIPPKAFHPIGAETTSAGNLRSSMKERMARVKEIYDVNETLWERWQRWLADDTIWPAHAGVLHGDLHPGHILIDENSRVTGLIDWTETAVGDVSADFLSHYLIFGKEGLAELLHAYARAGGKTWSGMEEHIEELLTTSGITVAEYAEVSGLKEMHEAAAHMLSQENGR</sequence>
<dbReference type="SUPFAM" id="SSF56112">
    <property type="entry name" value="Protein kinase-like (PK-like)"/>
    <property type="match status" value="1"/>
</dbReference>
<dbReference type="AlphaFoldDB" id="A0A5C7F3T0"/>
<dbReference type="PANTHER" id="PTHR21310:SF15">
    <property type="entry name" value="AMINOGLYCOSIDE PHOSPHOTRANSFERASE DOMAIN-CONTAINING PROTEIN"/>
    <property type="match status" value="1"/>
</dbReference>
<reference evidence="2 3" key="1">
    <citation type="submission" date="2024-01" db="EMBL/GenBank/DDBJ databases">
        <title>Complete Genome Sequence of Alkalicoccus halolimnae BZ-SZ-XJ29T, a Moderately Halophilic Bacterium Isolated from a Salt Lake.</title>
        <authorList>
            <person name="Zhao B."/>
        </authorList>
    </citation>
    <scope>NUCLEOTIDE SEQUENCE [LARGE SCALE GENOMIC DNA]</scope>
    <source>
        <strain evidence="2 3">BZ-SZ-XJ29</strain>
    </source>
</reference>
<evidence type="ECO:0000313" key="3">
    <source>
        <dbReference type="Proteomes" id="UP000321816"/>
    </source>
</evidence>
<evidence type="ECO:0000259" key="1">
    <source>
        <dbReference type="Pfam" id="PF01636"/>
    </source>
</evidence>
<dbReference type="KEGG" id="ahal:FTX54_002050"/>
<evidence type="ECO:0000313" key="2">
    <source>
        <dbReference type="EMBL" id="WWD80370.1"/>
    </source>
</evidence>
<proteinExistence type="predicted"/>